<evidence type="ECO:0000313" key="2">
    <source>
        <dbReference type="EMBL" id="NIE45170.1"/>
    </source>
</evidence>
<dbReference type="AlphaFoldDB" id="A0A6G5A4S9"/>
<feature type="chain" id="PRO_5026311612" evidence="1">
    <location>
        <begin position="22"/>
        <end position="86"/>
    </location>
</feature>
<feature type="signal peptide" evidence="1">
    <location>
        <begin position="1"/>
        <end position="21"/>
    </location>
</feature>
<dbReference type="EMBL" id="GIKN01002897">
    <property type="protein sequence ID" value="NIE45170.1"/>
    <property type="molecule type" value="Transcribed_RNA"/>
</dbReference>
<keyword evidence="1" id="KW-0732">Signal</keyword>
<name>A0A6G5A4S9_RHIMP</name>
<organism evidence="2">
    <name type="scientific">Rhipicephalus microplus</name>
    <name type="common">Cattle tick</name>
    <name type="synonym">Boophilus microplus</name>
    <dbReference type="NCBI Taxonomy" id="6941"/>
    <lineage>
        <taxon>Eukaryota</taxon>
        <taxon>Metazoa</taxon>
        <taxon>Ecdysozoa</taxon>
        <taxon>Arthropoda</taxon>
        <taxon>Chelicerata</taxon>
        <taxon>Arachnida</taxon>
        <taxon>Acari</taxon>
        <taxon>Parasitiformes</taxon>
        <taxon>Ixodida</taxon>
        <taxon>Ixodoidea</taxon>
        <taxon>Ixodidae</taxon>
        <taxon>Rhipicephalinae</taxon>
        <taxon>Rhipicephalus</taxon>
        <taxon>Boophilus</taxon>
    </lineage>
</organism>
<reference evidence="2" key="1">
    <citation type="submission" date="2020-03" db="EMBL/GenBank/DDBJ databases">
        <title>A transcriptome and proteome of the tick Rhipicephalus microplus shaped by the genetic composition of its hosts and developmental stage.</title>
        <authorList>
            <person name="Garcia G.R."/>
            <person name="Ribeiro J.M.C."/>
            <person name="Maruyama S.R."/>
            <person name="Gardinasse L.G."/>
            <person name="Nelson K."/>
            <person name="Ferreira B.R."/>
            <person name="Andrade T.G."/>
            <person name="Santos I.K.F.M."/>
        </authorList>
    </citation>
    <scope>NUCLEOTIDE SEQUENCE</scope>
    <source>
        <strain evidence="2">NSGR</strain>
        <tissue evidence="2">Salivary glands</tissue>
    </source>
</reference>
<evidence type="ECO:0000256" key="1">
    <source>
        <dbReference type="SAM" id="SignalP"/>
    </source>
</evidence>
<proteinExistence type="predicted"/>
<protein>
    <submittedName>
        <fullName evidence="2">Putative secreted protein</fullName>
    </submittedName>
</protein>
<sequence length="86" mass="9846">MQELINIFLYCLTCLALKAYSHRPTLGPLSTHAAPPLNFSFVEINKNDNCRHLFHLAFQTKSTCASLHISINWPFYAVKVLQLLKK</sequence>
<accession>A0A6G5A4S9</accession>